<dbReference type="AlphaFoldDB" id="A0AAV1SUN5"/>
<proteinExistence type="predicted"/>
<name>A0AAV1SUN5_9ROSI</name>
<dbReference type="EMBL" id="CAWUPB010001197">
    <property type="protein sequence ID" value="CAK7356513.1"/>
    <property type="molecule type" value="Genomic_DNA"/>
</dbReference>
<comment type="caution">
    <text evidence="1">The sequence shown here is derived from an EMBL/GenBank/DDBJ whole genome shotgun (WGS) entry which is preliminary data.</text>
</comment>
<accession>A0AAV1SUN5</accession>
<dbReference type="Proteomes" id="UP001314170">
    <property type="component" value="Unassembled WGS sequence"/>
</dbReference>
<evidence type="ECO:0000313" key="2">
    <source>
        <dbReference type="Proteomes" id="UP001314170"/>
    </source>
</evidence>
<protein>
    <submittedName>
        <fullName evidence="1">Uncharacterized protein</fullName>
    </submittedName>
</protein>
<organism evidence="1 2">
    <name type="scientific">Dovyalis caffra</name>
    <dbReference type="NCBI Taxonomy" id="77055"/>
    <lineage>
        <taxon>Eukaryota</taxon>
        <taxon>Viridiplantae</taxon>
        <taxon>Streptophyta</taxon>
        <taxon>Embryophyta</taxon>
        <taxon>Tracheophyta</taxon>
        <taxon>Spermatophyta</taxon>
        <taxon>Magnoliopsida</taxon>
        <taxon>eudicotyledons</taxon>
        <taxon>Gunneridae</taxon>
        <taxon>Pentapetalae</taxon>
        <taxon>rosids</taxon>
        <taxon>fabids</taxon>
        <taxon>Malpighiales</taxon>
        <taxon>Salicaceae</taxon>
        <taxon>Flacourtieae</taxon>
        <taxon>Dovyalis</taxon>
    </lineage>
</organism>
<evidence type="ECO:0000313" key="1">
    <source>
        <dbReference type="EMBL" id="CAK7356513.1"/>
    </source>
</evidence>
<sequence length="50" mass="5719">MDPTGLFRKANRQYFASSPPLAMRLVQRLQSLPLLFDERSSPKPKASAWN</sequence>
<keyword evidence="2" id="KW-1185">Reference proteome</keyword>
<gene>
    <name evidence="1" type="ORF">DCAF_LOCUS26786</name>
</gene>
<reference evidence="1 2" key="1">
    <citation type="submission" date="2024-01" db="EMBL/GenBank/DDBJ databases">
        <authorList>
            <person name="Waweru B."/>
        </authorList>
    </citation>
    <scope>NUCLEOTIDE SEQUENCE [LARGE SCALE GENOMIC DNA]</scope>
</reference>